<evidence type="ECO:0000313" key="3">
    <source>
        <dbReference type="Proteomes" id="UP000665020"/>
    </source>
</evidence>
<dbReference type="KEGG" id="ifn:GM661_13325"/>
<feature type="domain" description="DUF2023" evidence="1">
    <location>
        <begin position="2"/>
        <end position="102"/>
    </location>
</feature>
<proteinExistence type="predicted"/>
<dbReference type="AlphaFoldDB" id="A0A8A7KLA8"/>
<dbReference type="EMBL" id="CP046640">
    <property type="protein sequence ID" value="QTL98874.1"/>
    <property type="molecule type" value="Genomic_DNA"/>
</dbReference>
<dbReference type="Proteomes" id="UP000665020">
    <property type="component" value="Chromosome"/>
</dbReference>
<protein>
    <submittedName>
        <fullName evidence="2">DUF2023 family protein</fullName>
    </submittedName>
</protein>
<dbReference type="SUPFAM" id="SSF160448">
    <property type="entry name" value="PG1857-like"/>
    <property type="match status" value="1"/>
</dbReference>
<sequence>MRVFYHHLYEFKKGLRNLILHTTKSSNQELIERNLKKKYIPYIIYNVSRDKINVFFGNKHCIEVIKQIGKSNLKNYTDEEDFILGIMLGYDRVEQCKRYMKRKIDTGAVDELVG</sequence>
<accession>A0A8A7KLA8</accession>
<dbReference type="Gene3D" id="3.30.2190.10">
    <property type="entry name" value="PG1857-like"/>
    <property type="match status" value="1"/>
</dbReference>
<name>A0A8A7KLA8_9FIRM</name>
<keyword evidence="3" id="KW-1185">Reference proteome</keyword>
<dbReference type="InterPro" id="IPR018594">
    <property type="entry name" value="DUF2023"/>
</dbReference>
<dbReference type="RefSeq" id="WP_230867272.1">
    <property type="nucleotide sequence ID" value="NZ_CP046640.1"/>
</dbReference>
<evidence type="ECO:0000259" key="1">
    <source>
        <dbReference type="Pfam" id="PF09633"/>
    </source>
</evidence>
<evidence type="ECO:0000313" key="2">
    <source>
        <dbReference type="EMBL" id="QTL98874.1"/>
    </source>
</evidence>
<reference evidence="2" key="1">
    <citation type="submission" date="2019-12" db="EMBL/GenBank/DDBJ databases">
        <authorList>
            <person name="zhang j."/>
            <person name="sun C.M."/>
        </authorList>
    </citation>
    <scope>NUCLEOTIDE SEQUENCE</scope>
    <source>
        <strain evidence="2">NS-1</strain>
    </source>
</reference>
<gene>
    <name evidence="2" type="ORF">GM661_13325</name>
</gene>
<organism evidence="2 3">
    <name type="scientific">Iocasia fonsfrigidae</name>
    <dbReference type="NCBI Taxonomy" id="2682810"/>
    <lineage>
        <taxon>Bacteria</taxon>
        <taxon>Bacillati</taxon>
        <taxon>Bacillota</taxon>
        <taxon>Clostridia</taxon>
        <taxon>Halanaerobiales</taxon>
        <taxon>Halanaerobiaceae</taxon>
        <taxon>Iocasia</taxon>
    </lineage>
</organism>
<dbReference type="InterPro" id="IPR036780">
    <property type="entry name" value="PG1857-like_sf"/>
</dbReference>
<dbReference type="Pfam" id="PF09633">
    <property type="entry name" value="DUF2023"/>
    <property type="match status" value="1"/>
</dbReference>